<accession>F8L3P6</accession>
<sequence length="88" mass="10311">MRGFPYRGLEGACGASLRRRHFMCIREESRQPFPSPRKTQLLGHKLVSKTPFSYLFDAKLSICKNAKSKNLKKIGYKHPQKNRRKYLN</sequence>
<dbReference type="KEGG" id="sng:SNE_A20300"/>
<organism evidence="1 2">
    <name type="scientific">Simkania negevensis (strain ATCC VR-1471 / DSM 27360 / Z)</name>
    <dbReference type="NCBI Taxonomy" id="331113"/>
    <lineage>
        <taxon>Bacteria</taxon>
        <taxon>Pseudomonadati</taxon>
        <taxon>Chlamydiota</taxon>
        <taxon>Chlamydiia</taxon>
        <taxon>Parachlamydiales</taxon>
        <taxon>Simkaniaceae</taxon>
        <taxon>Simkania</taxon>
    </lineage>
</organism>
<reference evidence="1 2" key="2">
    <citation type="journal article" date="2011" name="Mol. Biol. Evol.">
        <title>Unity in variety--the pan-genome of the Chlamydiae.</title>
        <authorList>
            <person name="Collingro A."/>
            <person name="Tischler P."/>
            <person name="Weinmaier T."/>
            <person name="Penz T."/>
            <person name="Heinz E."/>
            <person name="Brunham R.C."/>
            <person name="Read T.D."/>
            <person name="Bavoil P.M."/>
            <person name="Sachse K."/>
            <person name="Kahane S."/>
            <person name="Friedman M.G."/>
            <person name="Rattei T."/>
            <person name="Myers G.S."/>
            <person name="Horn M."/>
        </authorList>
    </citation>
    <scope>NUCLEOTIDE SEQUENCE [LARGE SCALE GENOMIC DNA]</scope>
    <source>
        <strain evidence="2">ATCC VR-1471 / Z</strain>
    </source>
</reference>
<dbReference type="HOGENOM" id="CLU_2467323_0_0_0"/>
<dbReference type="Proteomes" id="UP000000496">
    <property type="component" value="Chromosome gsn.131"/>
</dbReference>
<proteinExistence type="predicted"/>
<evidence type="ECO:0000313" key="1">
    <source>
        <dbReference type="EMBL" id="CCB89907.1"/>
    </source>
</evidence>
<name>F8L3P6_SIMNZ</name>
<reference key="1">
    <citation type="journal article" date="2011" name="Mol. Biol. Evol.">
        <title>Unity in variety -- the pan-genome of the Chlamydiae.</title>
        <authorList>
            <person name="Collingro A."/>
            <person name="Tischler P."/>
            <person name="Weinmaier T."/>
            <person name="Penz T."/>
            <person name="Heinz E."/>
            <person name="Brunham R.C."/>
            <person name="Read T.D."/>
            <person name="Bavoil P.M."/>
            <person name="Sachse K."/>
            <person name="Kahane S."/>
            <person name="Friedman M.G."/>
            <person name="Rattei T."/>
            <person name="Myers G.S.A."/>
            <person name="Horn M."/>
        </authorList>
    </citation>
    <scope>NUCLEOTIDE SEQUENCE</scope>
    <source>
        <strain>Z</strain>
    </source>
</reference>
<evidence type="ECO:0000313" key="2">
    <source>
        <dbReference type="Proteomes" id="UP000000496"/>
    </source>
</evidence>
<dbReference type="EMBL" id="FR872582">
    <property type="protein sequence ID" value="CCB89907.1"/>
    <property type="molecule type" value="Genomic_DNA"/>
</dbReference>
<keyword evidence="2" id="KW-1185">Reference proteome</keyword>
<protein>
    <submittedName>
        <fullName evidence="1">Uncharacterized protein</fullName>
    </submittedName>
</protein>
<dbReference type="STRING" id="331113.SNE_A20300"/>
<gene>
    <name evidence="1" type="ordered locus">SNE_A20300</name>
</gene>
<dbReference type="AlphaFoldDB" id="F8L3P6"/>